<organism evidence="1 2">
    <name type="scientific">Chitinophaga terrae</name>
    <name type="common">ex Kim and Jung 2007</name>
    <dbReference type="NCBI Taxonomy" id="408074"/>
    <lineage>
        <taxon>Bacteria</taxon>
        <taxon>Pseudomonadati</taxon>
        <taxon>Bacteroidota</taxon>
        <taxon>Chitinophagia</taxon>
        <taxon>Chitinophagales</taxon>
        <taxon>Chitinophagaceae</taxon>
        <taxon>Chitinophaga</taxon>
    </lineage>
</organism>
<evidence type="ECO:0000313" key="2">
    <source>
        <dbReference type="Proteomes" id="UP000199656"/>
    </source>
</evidence>
<accession>A0A1H4APK4</accession>
<dbReference type="InterPro" id="IPR040547">
    <property type="entry name" value="CdiI"/>
</dbReference>
<dbReference type="Pfam" id="PF18616">
    <property type="entry name" value="CdiI_3"/>
    <property type="match status" value="1"/>
</dbReference>
<reference evidence="2" key="1">
    <citation type="submission" date="2016-10" db="EMBL/GenBank/DDBJ databases">
        <authorList>
            <person name="Varghese N."/>
            <person name="Submissions S."/>
        </authorList>
    </citation>
    <scope>NUCLEOTIDE SEQUENCE [LARGE SCALE GENOMIC DNA]</scope>
    <source>
        <strain evidence="2">DSM 23920</strain>
    </source>
</reference>
<dbReference type="Proteomes" id="UP000199656">
    <property type="component" value="Unassembled WGS sequence"/>
</dbReference>
<sequence>MNKKEIWRYKSLEQLENKKWEPNTAENSGLAQKCLALTKVPLVKLSANELSMLIGQSYNPHYLVPLALEILNNDILITAGLYPGDLLKSVLDVPSSFWEEHPDLHNKLQDLMRERMEEVESELDLPDYWR</sequence>
<dbReference type="RefSeq" id="WP_089760581.1">
    <property type="nucleotide sequence ID" value="NZ_BKAT01000009.1"/>
</dbReference>
<dbReference type="AlphaFoldDB" id="A0A1H4APK4"/>
<dbReference type="CDD" id="cd20691">
    <property type="entry name" value="CdiI_EC536-like"/>
    <property type="match status" value="1"/>
</dbReference>
<dbReference type="OrthoDB" id="4829274at2"/>
<proteinExistence type="predicted"/>
<protein>
    <submittedName>
        <fullName evidence="1">Uncharacterized protein</fullName>
    </submittedName>
</protein>
<keyword evidence="2" id="KW-1185">Reference proteome</keyword>
<name>A0A1H4APK4_9BACT</name>
<dbReference type="EMBL" id="FNRL01000006">
    <property type="protein sequence ID" value="SEA37825.1"/>
    <property type="molecule type" value="Genomic_DNA"/>
</dbReference>
<gene>
    <name evidence="1" type="ORF">SAMN05660909_01697</name>
</gene>
<evidence type="ECO:0000313" key="1">
    <source>
        <dbReference type="EMBL" id="SEA37825.1"/>
    </source>
</evidence>